<accession>A0A540KZF3</accession>
<reference evidence="1 2" key="1">
    <citation type="journal article" date="2019" name="G3 (Bethesda)">
        <title>Sequencing of a Wild Apple (Malus baccata) Genome Unravels the Differences Between Cultivated and Wild Apple Species Regarding Disease Resistance and Cold Tolerance.</title>
        <authorList>
            <person name="Chen X."/>
        </authorList>
    </citation>
    <scope>NUCLEOTIDE SEQUENCE [LARGE SCALE GENOMIC DNA]</scope>
    <source>
        <strain evidence="2">cv. Shandingzi</strain>
        <tissue evidence="1">Leaves</tissue>
    </source>
</reference>
<protein>
    <submittedName>
        <fullName evidence="1">Uncharacterized protein</fullName>
    </submittedName>
</protein>
<proteinExistence type="predicted"/>
<evidence type="ECO:0000313" key="2">
    <source>
        <dbReference type="Proteomes" id="UP000315295"/>
    </source>
</evidence>
<dbReference type="Proteomes" id="UP000315295">
    <property type="component" value="Unassembled WGS sequence"/>
</dbReference>
<dbReference type="EMBL" id="VIEB01000848">
    <property type="protein sequence ID" value="TQD79607.1"/>
    <property type="molecule type" value="Genomic_DNA"/>
</dbReference>
<dbReference type="AlphaFoldDB" id="A0A540KZF3"/>
<sequence>MVWWNRNTSSFSMPRRTPSFPNIVLEPGIGTTTFFLHLLESEPKRTYKQTENINLKDATPFAFIKENANLFGALHERKLHKAVGQGNQLRSSSLCLIAAYDLPGIYNV</sequence>
<keyword evidence="2" id="KW-1185">Reference proteome</keyword>
<gene>
    <name evidence="1" type="ORF">C1H46_034832</name>
</gene>
<evidence type="ECO:0000313" key="1">
    <source>
        <dbReference type="EMBL" id="TQD79607.1"/>
    </source>
</evidence>
<comment type="caution">
    <text evidence="1">The sequence shown here is derived from an EMBL/GenBank/DDBJ whole genome shotgun (WGS) entry which is preliminary data.</text>
</comment>
<organism evidence="1 2">
    <name type="scientific">Malus baccata</name>
    <name type="common">Siberian crab apple</name>
    <name type="synonym">Pyrus baccata</name>
    <dbReference type="NCBI Taxonomy" id="106549"/>
    <lineage>
        <taxon>Eukaryota</taxon>
        <taxon>Viridiplantae</taxon>
        <taxon>Streptophyta</taxon>
        <taxon>Embryophyta</taxon>
        <taxon>Tracheophyta</taxon>
        <taxon>Spermatophyta</taxon>
        <taxon>Magnoliopsida</taxon>
        <taxon>eudicotyledons</taxon>
        <taxon>Gunneridae</taxon>
        <taxon>Pentapetalae</taxon>
        <taxon>rosids</taxon>
        <taxon>fabids</taxon>
        <taxon>Rosales</taxon>
        <taxon>Rosaceae</taxon>
        <taxon>Amygdaloideae</taxon>
        <taxon>Maleae</taxon>
        <taxon>Malus</taxon>
    </lineage>
</organism>
<name>A0A540KZF3_MALBA</name>